<reference evidence="4" key="1">
    <citation type="submission" date="2023-07" db="EMBL/GenBank/DDBJ databases">
        <title>Chromosome-level genome assembly of Artemia franciscana.</title>
        <authorList>
            <person name="Jo E."/>
        </authorList>
    </citation>
    <scope>NUCLEOTIDE SEQUENCE</scope>
    <source>
        <tissue evidence="4">Whole body</tissue>
    </source>
</reference>
<evidence type="ECO:0000256" key="2">
    <source>
        <dbReference type="SAM" id="SignalP"/>
    </source>
</evidence>
<keyword evidence="5" id="KW-1185">Reference proteome</keyword>
<dbReference type="InterPro" id="IPR052976">
    <property type="entry name" value="Scoloptoxin-like"/>
</dbReference>
<dbReference type="GO" id="GO:0008061">
    <property type="term" value="F:chitin binding"/>
    <property type="evidence" value="ECO:0007669"/>
    <property type="project" value="InterPro"/>
</dbReference>
<comment type="caution">
    <text evidence="4">The sequence shown here is derived from an EMBL/GenBank/DDBJ whole genome shotgun (WGS) entry which is preliminary data.</text>
</comment>
<evidence type="ECO:0000313" key="5">
    <source>
        <dbReference type="Proteomes" id="UP001187531"/>
    </source>
</evidence>
<feature type="signal peptide" evidence="2">
    <location>
        <begin position="1"/>
        <end position="20"/>
    </location>
</feature>
<feature type="compositionally biased region" description="Acidic residues" evidence="1">
    <location>
        <begin position="33"/>
        <end position="43"/>
    </location>
</feature>
<feature type="domain" description="Chitin-binding type-2" evidence="3">
    <location>
        <begin position="113"/>
        <end position="180"/>
    </location>
</feature>
<name>A0AA88H274_ARTSF</name>
<proteinExistence type="predicted"/>
<sequence>MKSYFVVLAVFAFFFLSTQAKPQEEEDEYYYEYEDSEEVEEEAVSSTTTVTTQKPTTTTQTTTTTTRRPTTTTTPRPTTVVTRQPITGKRKKAKKTRKEEEEDIPVSKRFPTTFRCAGRRAGYYADVETDCRTYHVCNPTIDESGRRVVDRYTFLCEGNNIFNQDSLTCASEEESLPCEFAPALYNINEIHGSKDY</sequence>
<dbReference type="AlphaFoldDB" id="A0AA88H274"/>
<evidence type="ECO:0000259" key="3">
    <source>
        <dbReference type="PROSITE" id="PS50940"/>
    </source>
</evidence>
<dbReference type="GO" id="GO:0005576">
    <property type="term" value="C:extracellular region"/>
    <property type="evidence" value="ECO:0007669"/>
    <property type="project" value="InterPro"/>
</dbReference>
<evidence type="ECO:0000313" key="4">
    <source>
        <dbReference type="EMBL" id="KAK2702865.1"/>
    </source>
</evidence>
<dbReference type="PANTHER" id="PTHR22933">
    <property type="entry name" value="FI18007P1-RELATED"/>
    <property type="match status" value="1"/>
</dbReference>
<feature type="chain" id="PRO_5041733280" description="Chitin-binding type-2 domain-containing protein" evidence="2">
    <location>
        <begin position="21"/>
        <end position="196"/>
    </location>
</feature>
<dbReference type="PANTHER" id="PTHR22933:SF43">
    <property type="entry name" value="LP10131P"/>
    <property type="match status" value="1"/>
</dbReference>
<organism evidence="4 5">
    <name type="scientific">Artemia franciscana</name>
    <name type="common">Brine shrimp</name>
    <name type="synonym">Artemia sanfranciscana</name>
    <dbReference type="NCBI Taxonomy" id="6661"/>
    <lineage>
        <taxon>Eukaryota</taxon>
        <taxon>Metazoa</taxon>
        <taxon>Ecdysozoa</taxon>
        <taxon>Arthropoda</taxon>
        <taxon>Crustacea</taxon>
        <taxon>Branchiopoda</taxon>
        <taxon>Anostraca</taxon>
        <taxon>Artemiidae</taxon>
        <taxon>Artemia</taxon>
    </lineage>
</organism>
<keyword evidence="2" id="KW-0732">Signal</keyword>
<dbReference type="InterPro" id="IPR002557">
    <property type="entry name" value="Chitin-bd_dom"/>
</dbReference>
<dbReference type="Proteomes" id="UP001187531">
    <property type="component" value="Unassembled WGS sequence"/>
</dbReference>
<dbReference type="Pfam" id="PF01607">
    <property type="entry name" value="CBM_14"/>
    <property type="match status" value="1"/>
</dbReference>
<evidence type="ECO:0000256" key="1">
    <source>
        <dbReference type="SAM" id="MobiDB-lite"/>
    </source>
</evidence>
<accession>A0AA88H274</accession>
<dbReference type="EMBL" id="JAVRJZ010000148">
    <property type="protein sequence ID" value="KAK2702865.1"/>
    <property type="molecule type" value="Genomic_DNA"/>
</dbReference>
<feature type="compositionally biased region" description="Low complexity" evidence="1">
    <location>
        <begin position="47"/>
        <end position="85"/>
    </location>
</feature>
<feature type="region of interest" description="Disordered" evidence="1">
    <location>
        <begin position="33"/>
        <end position="104"/>
    </location>
</feature>
<dbReference type="PROSITE" id="PS50940">
    <property type="entry name" value="CHIT_BIND_II"/>
    <property type="match status" value="1"/>
</dbReference>
<gene>
    <name evidence="4" type="ORF">QYM36_018547</name>
</gene>
<dbReference type="InterPro" id="IPR036508">
    <property type="entry name" value="Chitin-bd_dom_sf"/>
</dbReference>
<protein>
    <recommendedName>
        <fullName evidence="3">Chitin-binding type-2 domain-containing protein</fullName>
    </recommendedName>
</protein>
<dbReference type="SUPFAM" id="SSF57625">
    <property type="entry name" value="Invertebrate chitin-binding proteins"/>
    <property type="match status" value="1"/>
</dbReference>